<feature type="transmembrane region" description="Helical" evidence="1">
    <location>
        <begin position="69"/>
        <end position="94"/>
    </location>
</feature>
<evidence type="ECO:0000313" key="2">
    <source>
        <dbReference type="EMBL" id="BAL56551.1"/>
    </source>
</evidence>
<feature type="transmembrane region" description="Helical" evidence="1">
    <location>
        <begin position="12"/>
        <end position="30"/>
    </location>
</feature>
<name>H5SK65_9BACT</name>
<reference evidence="2" key="2">
    <citation type="journal article" date="2012" name="PLoS ONE">
        <title>A Deeply Branching Thermophilic Bacterium with an Ancient Acetyl-CoA Pathway Dominates a Subsurface Ecosystem.</title>
        <authorList>
            <person name="Takami H."/>
            <person name="Noguchi H."/>
            <person name="Takaki Y."/>
            <person name="Uchiyama I."/>
            <person name="Toyoda A."/>
            <person name="Nishi S."/>
            <person name="Chee G.-J."/>
            <person name="Arai W."/>
            <person name="Nunoura T."/>
            <person name="Itoh T."/>
            <person name="Hattori M."/>
            <person name="Takai K."/>
        </authorList>
    </citation>
    <scope>NUCLEOTIDE SEQUENCE</scope>
</reference>
<evidence type="ECO:0000256" key="1">
    <source>
        <dbReference type="SAM" id="Phobius"/>
    </source>
</evidence>
<feature type="transmembrane region" description="Helical" evidence="1">
    <location>
        <begin position="36"/>
        <end position="57"/>
    </location>
</feature>
<feature type="transmembrane region" description="Helical" evidence="1">
    <location>
        <begin position="114"/>
        <end position="136"/>
    </location>
</feature>
<organism evidence="2">
    <name type="scientific">uncultured Bacteroidota bacterium</name>
    <dbReference type="NCBI Taxonomy" id="152509"/>
    <lineage>
        <taxon>Bacteria</taxon>
        <taxon>Pseudomonadati</taxon>
        <taxon>Bacteroidota</taxon>
        <taxon>environmental samples</taxon>
    </lineage>
</organism>
<gene>
    <name evidence="2" type="ORF">HGMM_F40B03C39</name>
</gene>
<reference evidence="2" key="1">
    <citation type="journal article" date="2005" name="Environ. Microbiol.">
        <title>Genetic and functional properties of uncultivated thermophilic crenarchaeotes from a subsurface gold mine as revealed by analysis of genome fragments.</title>
        <authorList>
            <person name="Nunoura T."/>
            <person name="Hirayama H."/>
            <person name="Takami H."/>
            <person name="Oida H."/>
            <person name="Nishi S."/>
            <person name="Shimamura S."/>
            <person name="Suzuki Y."/>
            <person name="Inagaki F."/>
            <person name="Takai K."/>
            <person name="Nealson K.H."/>
            <person name="Horikoshi K."/>
        </authorList>
    </citation>
    <scope>NUCLEOTIDE SEQUENCE</scope>
</reference>
<keyword evidence="1" id="KW-0812">Transmembrane</keyword>
<accession>H5SK65</accession>
<proteinExistence type="predicted"/>
<dbReference type="EMBL" id="AP011750">
    <property type="protein sequence ID" value="BAL56551.1"/>
    <property type="molecule type" value="Genomic_DNA"/>
</dbReference>
<keyword evidence="1" id="KW-0472">Membrane</keyword>
<dbReference type="AlphaFoldDB" id="H5SK65"/>
<sequence length="145" mass="16523">MLYLVSRRTVSGGLAGAMVLLLGLGLWYGWRQAPYLWAAQWTVYAAGILLLWAWLALDRPLDTLPRWQAESALVVLAWLSWTLSEGLTKATLFYPLQRILPDLADIGYLWTHRWAPLFVWLSLLLALVWSLIATLWKPSSPSKPF</sequence>
<keyword evidence="1" id="KW-1133">Transmembrane helix</keyword>
<protein>
    <submittedName>
        <fullName evidence="2">Uncharacterized protein</fullName>
    </submittedName>
</protein>